<organism evidence="2 3">
    <name type="scientific">Cupriavidus gilardii</name>
    <dbReference type="NCBI Taxonomy" id="82541"/>
    <lineage>
        <taxon>Bacteria</taxon>
        <taxon>Pseudomonadati</taxon>
        <taxon>Pseudomonadota</taxon>
        <taxon>Betaproteobacteria</taxon>
        <taxon>Burkholderiales</taxon>
        <taxon>Burkholderiaceae</taxon>
        <taxon>Cupriavidus</taxon>
    </lineage>
</organism>
<evidence type="ECO:0000313" key="3">
    <source>
        <dbReference type="Proteomes" id="UP000542973"/>
    </source>
</evidence>
<dbReference type="RefSeq" id="WP_144425970.1">
    <property type="nucleotide sequence ID" value="NZ_BAAAEB010000025.1"/>
</dbReference>
<feature type="region of interest" description="Disordered" evidence="1">
    <location>
        <begin position="86"/>
        <end position="114"/>
    </location>
</feature>
<sequence>MTGTPTAISPAVVDHRPPREADTVPLGSAATRAVQAGGSAVRLRCHPSPARPFPSRSSADRVSGAWHAVVSLLRRNSPNAMKRCASSELRAGPDKPCRAGGGIRPAAADPPPQAAQRASRSLLLDLPFELLCEVLAKVPACDRHFAFSGSPLSATCRSFHLACNTISTMRQYQDEDAIARRIAGMRRPAQVRSTTDVLAMQPPSVREWAMKAIVSMAGAMSPENRRYLIVAALERAREHSESWALELMRHFARWIPHDDTASLDMLTDFAVRLLPGNDEIRFARSRVLAQLAQRINPADVPGSVRRWETIYRAMPPDLRGEDYVALRGLRQALSHLGNDFDAAFTIGDPTDLLIDLLSRLGRLRAAGSDLHMAACGDEELACLPLSVPGAGPSASRLRAWTGVQARAVPQADRLPAHMV</sequence>
<feature type="region of interest" description="Disordered" evidence="1">
    <location>
        <begin position="1"/>
        <end position="24"/>
    </location>
</feature>
<evidence type="ECO:0008006" key="4">
    <source>
        <dbReference type="Google" id="ProtNLM"/>
    </source>
</evidence>
<accession>A0A849BFI9</accession>
<evidence type="ECO:0000313" key="2">
    <source>
        <dbReference type="EMBL" id="NNH12878.1"/>
    </source>
</evidence>
<protein>
    <recommendedName>
        <fullName evidence="4">F-box domain-containing protein</fullName>
    </recommendedName>
</protein>
<gene>
    <name evidence="2" type="ORF">HLB16_18595</name>
</gene>
<reference evidence="2 3" key="1">
    <citation type="submission" date="2020-05" db="EMBL/GenBank/DDBJ databases">
        <title>MicrobeNet Type strains.</title>
        <authorList>
            <person name="Nicholson A.C."/>
        </authorList>
    </citation>
    <scope>NUCLEOTIDE SEQUENCE [LARGE SCALE GENOMIC DNA]</scope>
    <source>
        <strain evidence="2 3">ATCC 700815</strain>
    </source>
</reference>
<evidence type="ECO:0000256" key="1">
    <source>
        <dbReference type="SAM" id="MobiDB-lite"/>
    </source>
</evidence>
<name>A0A849BFI9_9BURK</name>
<dbReference type="AlphaFoldDB" id="A0A849BFI9"/>
<dbReference type="EMBL" id="JABEMD010000035">
    <property type="protein sequence ID" value="NNH12878.1"/>
    <property type="molecule type" value="Genomic_DNA"/>
</dbReference>
<proteinExistence type="predicted"/>
<dbReference type="Proteomes" id="UP000542973">
    <property type="component" value="Unassembled WGS sequence"/>
</dbReference>
<comment type="caution">
    <text evidence="2">The sequence shown here is derived from an EMBL/GenBank/DDBJ whole genome shotgun (WGS) entry which is preliminary data.</text>
</comment>
<feature type="compositionally biased region" description="Basic and acidic residues" evidence="1">
    <location>
        <begin position="13"/>
        <end position="22"/>
    </location>
</feature>